<evidence type="ECO:0000313" key="1">
    <source>
        <dbReference type="EMBL" id="ROO30622.1"/>
    </source>
</evidence>
<evidence type="ECO:0000313" key="2">
    <source>
        <dbReference type="Proteomes" id="UP000283993"/>
    </source>
</evidence>
<dbReference type="AlphaFoldDB" id="A0A423PYD5"/>
<comment type="caution">
    <text evidence="1">The sequence shown here is derived from an EMBL/GenBank/DDBJ whole genome shotgun (WGS) entry which is preliminary data.</text>
</comment>
<name>A0A423PYD5_9GAMM</name>
<dbReference type="EMBL" id="AYKH01000001">
    <property type="protein sequence ID" value="ROO30622.1"/>
    <property type="molecule type" value="Genomic_DNA"/>
</dbReference>
<organism evidence="1 2">
    <name type="scientific">Salinisphaera orenii MK-B5</name>
    <dbReference type="NCBI Taxonomy" id="856730"/>
    <lineage>
        <taxon>Bacteria</taxon>
        <taxon>Pseudomonadati</taxon>
        <taxon>Pseudomonadota</taxon>
        <taxon>Gammaproteobacteria</taxon>
        <taxon>Salinisphaerales</taxon>
        <taxon>Salinisphaeraceae</taxon>
        <taxon>Salinisphaera</taxon>
    </lineage>
</organism>
<reference evidence="1 2" key="1">
    <citation type="submission" date="2013-10" db="EMBL/GenBank/DDBJ databases">
        <title>Salinisphaera orenii MK-B5 Genome Sequencing.</title>
        <authorList>
            <person name="Lai Q."/>
            <person name="Li C."/>
            <person name="Shao Z."/>
        </authorList>
    </citation>
    <scope>NUCLEOTIDE SEQUENCE [LARGE SCALE GENOMIC DNA]</scope>
    <source>
        <strain evidence="1 2">MK-B5</strain>
    </source>
</reference>
<protein>
    <submittedName>
        <fullName evidence="1">Uncharacterized protein</fullName>
    </submittedName>
</protein>
<sequence length="37" mass="3898">MSGADGALQMPASAVLSSAPLFARQVFPADTDHRIRI</sequence>
<accession>A0A423PYD5</accession>
<keyword evidence="2" id="KW-1185">Reference proteome</keyword>
<dbReference type="Proteomes" id="UP000283993">
    <property type="component" value="Unassembled WGS sequence"/>
</dbReference>
<proteinExistence type="predicted"/>
<gene>
    <name evidence="1" type="ORF">SAOR_01615</name>
</gene>